<name>A0A1Y4M0E8_9FIRM</name>
<dbReference type="Proteomes" id="UP000195447">
    <property type="component" value="Unassembled WGS sequence"/>
</dbReference>
<comment type="caution">
    <text evidence="1">The sequence shown here is derived from an EMBL/GenBank/DDBJ whole genome shotgun (WGS) entry which is preliminary data.</text>
</comment>
<reference evidence="2" key="1">
    <citation type="submission" date="2017-04" db="EMBL/GenBank/DDBJ databases">
        <title>Function of individual gut microbiota members based on whole genome sequencing of pure cultures obtained from chicken caecum.</title>
        <authorList>
            <person name="Medvecky M."/>
            <person name="Cejkova D."/>
            <person name="Polansky O."/>
            <person name="Karasova D."/>
            <person name="Kubasova T."/>
            <person name="Cizek A."/>
            <person name="Rychlik I."/>
        </authorList>
    </citation>
    <scope>NUCLEOTIDE SEQUENCE [LARGE SCALE GENOMIC DNA]</scope>
    <source>
        <strain evidence="2">An178</strain>
    </source>
</reference>
<gene>
    <name evidence="1" type="ORF">B5F14_03345</name>
</gene>
<accession>A0A1Y4M0E8</accession>
<evidence type="ECO:0000313" key="1">
    <source>
        <dbReference type="EMBL" id="OUP61359.1"/>
    </source>
</evidence>
<evidence type="ECO:0000313" key="2">
    <source>
        <dbReference type="Proteomes" id="UP000195447"/>
    </source>
</evidence>
<dbReference type="EMBL" id="NFKM01000004">
    <property type="protein sequence ID" value="OUP61359.1"/>
    <property type="molecule type" value="Genomic_DNA"/>
</dbReference>
<protein>
    <submittedName>
        <fullName evidence="1">Uncharacterized protein</fullName>
    </submittedName>
</protein>
<proteinExistence type="predicted"/>
<dbReference type="RefSeq" id="WP_015535852.1">
    <property type="nucleotide sequence ID" value="NZ_CABKSV010000103.1"/>
</dbReference>
<organism evidence="1 2">
    <name type="scientific">Faecalitalea cylindroides</name>
    <dbReference type="NCBI Taxonomy" id="39483"/>
    <lineage>
        <taxon>Bacteria</taxon>
        <taxon>Bacillati</taxon>
        <taxon>Bacillota</taxon>
        <taxon>Erysipelotrichia</taxon>
        <taxon>Erysipelotrichales</taxon>
        <taxon>Erysipelotrichaceae</taxon>
        <taxon>Faecalitalea</taxon>
    </lineage>
</organism>
<keyword evidence="2" id="KW-1185">Reference proteome</keyword>
<sequence length="62" mass="7076">MKLRNYVSIMHTDSYIKIYKQNQKNLIIEGKLDALDLDAYLDKEVSLASGSADRQGVVFIIE</sequence>
<dbReference type="AlphaFoldDB" id="A0A1Y4M0E8"/>